<keyword evidence="2" id="KW-0812">Transmembrane</keyword>
<accession>A0A485L3Q8</accession>
<evidence type="ECO:0000256" key="2">
    <source>
        <dbReference type="SAM" id="Phobius"/>
    </source>
</evidence>
<organism evidence="4 5">
    <name type="scientific">Aphanomyces stellatus</name>
    <dbReference type="NCBI Taxonomy" id="120398"/>
    <lineage>
        <taxon>Eukaryota</taxon>
        <taxon>Sar</taxon>
        <taxon>Stramenopiles</taxon>
        <taxon>Oomycota</taxon>
        <taxon>Saprolegniomycetes</taxon>
        <taxon>Saprolegniales</taxon>
        <taxon>Verrucalvaceae</taxon>
        <taxon>Aphanomyces</taxon>
    </lineage>
</organism>
<evidence type="ECO:0000313" key="5">
    <source>
        <dbReference type="Proteomes" id="UP000332933"/>
    </source>
</evidence>
<feature type="transmembrane region" description="Helical" evidence="2">
    <location>
        <begin position="112"/>
        <end position="132"/>
    </location>
</feature>
<evidence type="ECO:0000256" key="1">
    <source>
        <dbReference type="SAM" id="MobiDB-lite"/>
    </source>
</evidence>
<dbReference type="EMBL" id="VJMH01005563">
    <property type="protein sequence ID" value="KAF0694516.1"/>
    <property type="molecule type" value="Genomic_DNA"/>
</dbReference>
<feature type="region of interest" description="Disordered" evidence="1">
    <location>
        <begin position="1"/>
        <end position="30"/>
    </location>
</feature>
<dbReference type="EMBL" id="CAADRA010005584">
    <property type="protein sequence ID" value="VFT91417.1"/>
    <property type="molecule type" value="Genomic_DNA"/>
</dbReference>
<reference evidence="4 5" key="1">
    <citation type="submission" date="2019-03" db="EMBL/GenBank/DDBJ databases">
        <authorList>
            <person name="Gaulin E."/>
            <person name="Dumas B."/>
        </authorList>
    </citation>
    <scope>NUCLEOTIDE SEQUENCE [LARGE SCALE GENOMIC DNA]</scope>
    <source>
        <strain evidence="4">CBS 568.67</strain>
    </source>
</reference>
<feature type="compositionally biased region" description="Low complexity" evidence="1">
    <location>
        <begin position="9"/>
        <end position="30"/>
    </location>
</feature>
<reference evidence="3" key="2">
    <citation type="submission" date="2019-06" db="EMBL/GenBank/DDBJ databases">
        <title>Genomics analysis of Aphanomyces spp. identifies a new class of oomycete effector associated with host adaptation.</title>
        <authorList>
            <person name="Gaulin E."/>
        </authorList>
    </citation>
    <scope>NUCLEOTIDE SEQUENCE</scope>
    <source>
        <strain evidence="3">CBS 578.67</strain>
    </source>
</reference>
<dbReference type="AlphaFoldDB" id="A0A485L3Q8"/>
<protein>
    <submittedName>
        <fullName evidence="4">Aste57867_14598 protein</fullName>
    </submittedName>
</protein>
<proteinExistence type="predicted"/>
<dbReference type="OrthoDB" id="78534at2759"/>
<gene>
    <name evidence="4" type="primary">Aste57867_14598</name>
    <name evidence="3" type="ORF">As57867_014544</name>
    <name evidence="4" type="ORF">ASTE57867_14598</name>
</gene>
<evidence type="ECO:0000313" key="4">
    <source>
        <dbReference type="EMBL" id="VFT91417.1"/>
    </source>
</evidence>
<keyword evidence="2" id="KW-1133">Transmembrane helix</keyword>
<keyword evidence="2" id="KW-0472">Membrane</keyword>
<name>A0A485L3Q8_9STRA</name>
<sequence>MGATKTHQELSPLLESSPATSTSSSSTFEAVGPSVTLIKVVETRSVRVQTKPKEEIYPLPWFRSPDMPKRPIRMVLKKETKSSWFSGWCSSNSTSTSYSTIDAADGGGEKCLHVLVAAILICTVVVILSIIYDSGKKEAAAVGSSTGDLQHPAHFLLRGNS</sequence>
<evidence type="ECO:0000313" key="3">
    <source>
        <dbReference type="EMBL" id="KAF0694516.1"/>
    </source>
</evidence>
<dbReference type="Proteomes" id="UP000332933">
    <property type="component" value="Unassembled WGS sequence"/>
</dbReference>
<keyword evidence="5" id="KW-1185">Reference proteome</keyword>